<proteinExistence type="predicted"/>
<name>A0A1M7UWP8_9BRAD</name>
<evidence type="ECO:0000256" key="1">
    <source>
        <dbReference type="SAM" id="SignalP"/>
    </source>
</evidence>
<accession>A0A1M7UWP8</accession>
<protein>
    <submittedName>
        <fullName evidence="2">Membrane-bound lysozyme-inhibitor of c-type lysozyme</fullName>
    </submittedName>
</protein>
<feature type="chain" id="PRO_5012771369" evidence="1">
    <location>
        <begin position="28"/>
        <end position="102"/>
    </location>
</feature>
<organism evidence="2 3">
    <name type="scientific">Bradyrhizobium erythrophlei</name>
    <dbReference type="NCBI Taxonomy" id="1437360"/>
    <lineage>
        <taxon>Bacteria</taxon>
        <taxon>Pseudomonadati</taxon>
        <taxon>Pseudomonadota</taxon>
        <taxon>Alphaproteobacteria</taxon>
        <taxon>Hyphomicrobiales</taxon>
        <taxon>Nitrobacteraceae</taxon>
        <taxon>Bradyrhizobium</taxon>
    </lineage>
</organism>
<dbReference type="InterPro" id="IPR036328">
    <property type="entry name" value="MliC_sf"/>
</dbReference>
<dbReference type="OrthoDB" id="8237088at2"/>
<keyword evidence="3" id="KW-1185">Reference proteome</keyword>
<feature type="signal peptide" evidence="1">
    <location>
        <begin position="1"/>
        <end position="27"/>
    </location>
</feature>
<reference evidence="3" key="1">
    <citation type="submission" date="2016-11" db="EMBL/GenBank/DDBJ databases">
        <authorList>
            <person name="Varghese N."/>
            <person name="Submissions S."/>
        </authorList>
    </citation>
    <scope>NUCLEOTIDE SEQUENCE [LARGE SCALE GENOMIC DNA]</scope>
    <source>
        <strain evidence="3">GAS401</strain>
    </source>
</reference>
<evidence type="ECO:0000313" key="3">
    <source>
        <dbReference type="Proteomes" id="UP000184096"/>
    </source>
</evidence>
<dbReference type="SUPFAM" id="SSF141488">
    <property type="entry name" value="YdhA-like"/>
    <property type="match status" value="1"/>
</dbReference>
<keyword evidence="1" id="KW-0732">Signal</keyword>
<dbReference type="AlphaFoldDB" id="A0A1M7UWP8"/>
<dbReference type="RefSeq" id="WP_072825307.1">
    <property type="nucleotide sequence ID" value="NZ_LT670849.1"/>
</dbReference>
<sequence length="102" mass="10870">MKWHKAAIGGAAVFAAGFIAQASPASAQTFDSYRCADGTHFILAFYPGDKRAYLQIDGHPVTLKKSFALPGKRYSGGGVSLVMTATGIRLRHARRPATACEL</sequence>
<gene>
    <name evidence="2" type="ORF">SAMN05444170_7183</name>
</gene>
<evidence type="ECO:0000313" key="2">
    <source>
        <dbReference type="EMBL" id="SHN87451.1"/>
    </source>
</evidence>
<dbReference type="Gene3D" id="2.40.128.200">
    <property type="match status" value="1"/>
</dbReference>
<dbReference type="Proteomes" id="UP000184096">
    <property type="component" value="Chromosome I"/>
</dbReference>
<dbReference type="EMBL" id="LT670849">
    <property type="protein sequence ID" value="SHN87451.1"/>
    <property type="molecule type" value="Genomic_DNA"/>
</dbReference>